<feature type="transmembrane region" description="Helical" evidence="1">
    <location>
        <begin position="167"/>
        <end position="190"/>
    </location>
</feature>
<dbReference type="EMBL" id="JBHLTS010000076">
    <property type="protein sequence ID" value="MFC0517898.1"/>
    <property type="molecule type" value="Genomic_DNA"/>
</dbReference>
<feature type="transmembrane region" description="Helical" evidence="1">
    <location>
        <begin position="143"/>
        <end position="161"/>
    </location>
</feature>
<feature type="transmembrane region" description="Helical" evidence="1">
    <location>
        <begin position="68"/>
        <end position="94"/>
    </location>
</feature>
<name>A0ABV6LEK8_9SPHI</name>
<protein>
    <submittedName>
        <fullName evidence="2">Uncharacterized protein</fullName>
    </submittedName>
</protein>
<keyword evidence="1" id="KW-1133">Transmembrane helix</keyword>
<dbReference type="Proteomes" id="UP001589828">
    <property type="component" value="Unassembled WGS sequence"/>
</dbReference>
<feature type="transmembrane region" description="Helical" evidence="1">
    <location>
        <begin position="12"/>
        <end position="32"/>
    </location>
</feature>
<feature type="transmembrane region" description="Helical" evidence="1">
    <location>
        <begin position="114"/>
        <end position="136"/>
    </location>
</feature>
<dbReference type="RefSeq" id="WP_377025628.1">
    <property type="nucleotide sequence ID" value="NZ_JBHLTS010000076.1"/>
</dbReference>
<feature type="transmembrane region" description="Helical" evidence="1">
    <location>
        <begin position="38"/>
        <end position="61"/>
    </location>
</feature>
<comment type="caution">
    <text evidence="2">The sequence shown here is derived from an EMBL/GenBank/DDBJ whole genome shotgun (WGS) entry which is preliminary data.</text>
</comment>
<evidence type="ECO:0000256" key="1">
    <source>
        <dbReference type="SAM" id="Phobius"/>
    </source>
</evidence>
<organism evidence="2 3">
    <name type="scientific">Mucilaginibacter angelicae</name>
    <dbReference type="NCBI Taxonomy" id="869718"/>
    <lineage>
        <taxon>Bacteria</taxon>
        <taxon>Pseudomonadati</taxon>
        <taxon>Bacteroidota</taxon>
        <taxon>Sphingobacteriia</taxon>
        <taxon>Sphingobacteriales</taxon>
        <taxon>Sphingobacteriaceae</taxon>
        <taxon>Mucilaginibacter</taxon>
    </lineage>
</organism>
<keyword evidence="1" id="KW-0472">Membrane</keyword>
<keyword evidence="1" id="KW-0812">Transmembrane</keyword>
<evidence type="ECO:0000313" key="3">
    <source>
        <dbReference type="Proteomes" id="UP001589828"/>
    </source>
</evidence>
<sequence>MKTETDLLHLKLQGFCLIIAPLLFLISTFFWIDGQYGITAATLICLSIVFWIPAFYALFGLLKYSMPYYAAIGLLIAIYGCCMGGMGFGMLGYLSAIFKISHHSYLVILQQYPITSGLLLFWSGPLFPLSLLVLSVNLIRKKAVPVWLGALICLAAIAFPASRIPRIALIAHLADVLLLIPLLIIGIRFIKTKEVINAKIKKD</sequence>
<proteinExistence type="predicted"/>
<gene>
    <name evidence="2" type="ORF">ACFFGT_27040</name>
</gene>
<reference evidence="2 3" key="1">
    <citation type="submission" date="2024-09" db="EMBL/GenBank/DDBJ databases">
        <authorList>
            <person name="Sun Q."/>
            <person name="Mori K."/>
        </authorList>
    </citation>
    <scope>NUCLEOTIDE SEQUENCE [LARGE SCALE GENOMIC DNA]</scope>
    <source>
        <strain evidence="2 3">NCAIM B.02415</strain>
    </source>
</reference>
<accession>A0ABV6LEK8</accession>
<keyword evidence="3" id="KW-1185">Reference proteome</keyword>
<evidence type="ECO:0000313" key="2">
    <source>
        <dbReference type="EMBL" id="MFC0517898.1"/>
    </source>
</evidence>